<evidence type="ECO:0000313" key="5">
    <source>
        <dbReference type="Proteomes" id="UP000133219"/>
    </source>
</evidence>
<feature type="region of interest" description="Disordered" evidence="1">
    <location>
        <begin position="329"/>
        <end position="387"/>
    </location>
</feature>
<evidence type="ECO:0000313" key="3">
    <source>
        <dbReference type="EMBL" id="AEW87826.1"/>
    </source>
</evidence>
<evidence type="ECO:0000313" key="4">
    <source>
        <dbReference type="Proteomes" id="UP000124292"/>
    </source>
</evidence>
<feature type="compositionally biased region" description="Polar residues" evidence="1">
    <location>
        <begin position="255"/>
        <end position="269"/>
    </location>
</feature>
<evidence type="ECO:0000256" key="1">
    <source>
        <dbReference type="SAM" id="MobiDB-lite"/>
    </source>
</evidence>
<feature type="compositionally biased region" description="Polar residues" evidence="1">
    <location>
        <begin position="372"/>
        <end position="386"/>
    </location>
</feature>
<dbReference type="Proteomes" id="UP000133219">
    <property type="component" value="Segment"/>
</dbReference>
<feature type="compositionally biased region" description="Polar residues" evidence="1">
    <location>
        <begin position="153"/>
        <end position="177"/>
    </location>
</feature>
<feature type="region of interest" description="Disordered" evidence="1">
    <location>
        <begin position="401"/>
        <end position="433"/>
    </location>
</feature>
<protein>
    <submittedName>
        <fullName evidence="2">JM131</fullName>
    </submittedName>
</protein>
<name>G9JMD9_9GAMA</name>
<feature type="compositionally biased region" description="Polar residues" evidence="1">
    <location>
        <begin position="424"/>
        <end position="433"/>
    </location>
</feature>
<dbReference type="RefSeq" id="YP_238434.1">
    <property type="nucleotide sequence ID" value="NC_007016.1"/>
</dbReference>
<gene>
    <name evidence="2" type="ORF">JM131</name>
</gene>
<feature type="compositionally biased region" description="Polar residues" evidence="1">
    <location>
        <begin position="296"/>
        <end position="306"/>
    </location>
</feature>
<feature type="compositionally biased region" description="Polar residues" evidence="1">
    <location>
        <begin position="202"/>
        <end position="247"/>
    </location>
</feature>
<reference evidence="4 5" key="1">
    <citation type="journal article" date="2013" name="J. Virol.">
        <title>Genomic characterization of Japanese macaque rhadinovirus, a novel herpesvirus isolated from a nonhuman primate with a spontaneous inflammatory demyelinating disease.</title>
        <authorList>
            <person name="Estep R.D."/>
            <person name="Hansen S.G."/>
            <person name="Rogers K.S."/>
            <person name="Axthelm M.K."/>
            <person name="Wong S.W."/>
        </authorList>
    </citation>
    <scope>NUCLEOTIDE SEQUENCE [LARGE SCALE GENOMIC DNA]</scope>
    <source>
        <strain evidence="3">12E2</strain>
        <strain evidence="2">3A1</strain>
    </source>
</reference>
<evidence type="ECO:0000313" key="2">
    <source>
        <dbReference type="EMBL" id="AEW87656.1"/>
    </source>
</evidence>
<dbReference type="KEGG" id="vg:3416502"/>
<organism evidence="2 5">
    <name type="scientific">Macaca fuscata rhadinovirus</name>
    <dbReference type="NCBI Taxonomy" id="272551"/>
    <lineage>
        <taxon>Viruses</taxon>
        <taxon>Duplodnaviria</taxon>
        <taxon>Heunggongvirae</taxon>
        <taxon>Peploviricota</taxon>
        <taxon>Herviviricetes</taxon>
        <taxon>Herpesvirales</taxon>
        <taxon>Orthoherpesviridae</taxon>
        <taxon>Gammaherpesvirinae</taxon>
        <taxon>Rhadinovirus</taxon>
        <taxon>Rhadinovirus macacinegamma11</taxon>
        <taxon>macacine gammaherpesvirus 11</taxon>
    </lineage>
</organism>
<dbReference type="Proteomes" id="UP000124292">
    <property type="component" value="Genome"/>
</dbReference>
<feature type="region of interest" description="Disordered" evidence="1">
    <location>
        <begin position="255"/>
        <end position="274"/>
    </location>
</feature>
<feature type="compositionally biased region" description="Basic and acidic residues" evidence="1">
    <location>
        <begin position="359"/>
        <end position="369"/>
    </location>
</feature>
<feature type="region of interest" description="Disordered" evidence="1">
    <location>
        <begin position="287"/>
        <end position="308"/>
    </location>
</feature>
<dbReference type="EMBL" id="JN885136">
    <property type="protein sequence ID" value="AEW87656.1"/>
    <property type="molecule type" value="Genomic_DNA"/>
</dbReference>
<feature type="region of interest" description="Disordered" evidence="1">
    <location>
        <begin position="149"/>
        <end position="247"/>
    </location>
</feature>
<sequence length="433" mass="47075">MGLLTPILECVPDVEPFKSLYNAPRKPVPINTLPASLHPHDEQQVFLRQAQWLSYRFIPHEAARSSSPPLLVVIDPENLVTATYSSGGPANFESRPFYVMPGPYPTDWPKTLSVTSNTSVTHLSHDEICNLFTTLSREHGTVQGRDIFAAAPTNVTPERTANHPTWETENQLTTQTEPAEKTHVIPASPKARTDPIAETTAHHSQGQASQHANNVNQPGQITSHASRNKPSTAPQASSRPEKLNTQTVPRLISQTSETAHINHPASGQVTEPKGIFGTYKPRVLTEPAKPAHASIASRQPEATTTVPKLPINAPTAKVFIGTASKFLPDVEESHGTTPGAHQSKIDQKQYGESQPHRTPHLEEVPRAPHVDTPTSAHINVPSSQGPKTIHARVTPGIQTVTPSAPPPAGQIRAFNTRFPEPTAGRSTTNRMWN</sequence>
<dbReference type="GeneID" id="3416502"/>
<accession>G9JMD9</accession>
<dbReference type="EMBL" id="JN885137">
    <property type="protein sequence ID" value="AEW87826.1"/>
    <property type="molecule type" value="Genomic_DNA"/>
</dbReference>
<proteinExistence type="predicted"/>